<comment type="caution">
    <text evidence="1">The sequence shown here is derived from an EMBL/GenBank/DDBJ whole genome shotgun (WGS) entry which is preliminary data.</text>
</comment>
<reference evidence="1 2" key="1">
    <citation type="submission" date="2020-09" db="EMBL/GenBank/DDBJ databases">
        <title>De no assembly of potato wild relative species, Solanum commersonii.</title>
        <authorList>
            <person name="Cho K."/>
        </authorList>
    </citation>
    <scope>NUCLEOTIDE SEQUENCE [LARGE SCALE GENOMIC DNA]</scope>
    <source>
        <strain evidence="1">LZ3.2</strain>
        <tissue evidence="1">Leaf</tissue>
    </source>
</reference>
<protein>
    <submittedName>
        <fullName evidence="1">Uncharacterized protein</fullName>
    </submittedName>
</protein>
<sequence length="197" mass="21920">MSNPSSPSRNPLSPEMVKSNPFQLSTLSMEPSPFTPICGMGETSESTMPQIEVVDQSLVNLSVVKPTSVVPTEELDATSKPCPISSMMSGLCRVWLLERELFSHLSLRVNVSHQIREYVKDDKDISLSWMRKGVRGAHTLKKPLLTLKGLVLILKLKVLKDLVNLSAKRRENGKGSWWSLPPKMVIRSISQGKSHKS</sequence>
<organism evidence="1 2">
    <name type="scientific">Solanum commersonii</name>
    <name type="common">Commerson's wild potato</name>
    <name type="synonym">Commerson's nightshade</name>
    <dbReference type="NCBI Taxonomy" id="4109"/>
    <lineage>
        <taxon>Eukaryota</taxon>
        <taxon>Viridiplantae</taxon>
        <taxon>Streptophyta</taxon>
        <taxon>Embryophyta</taxon>
        <taxon>Tracheophyta</taxon>
        <taxon>Spermatophyta</taxon>
        <taxon>Magnoliopsida</taxon>
        <taxon>eudicotyledons</taxon>
        <taxon>Gunneridae</taxon>
        <taxon>Pentapetalae</taxon>
        <taxon>asterids</taxon>
        <taxon>lamiids</taxon>
        <taxon>Solanales</taxon>
        <taxon>Solanaceae</taxon>
        <taxon>Solanoideae</taxon>
        <taxon>Solaneae</taxon>
        <taxon>Solanum</taxon>
    </lineage>
</organism>
<dbReference type="EMBL" id="JACXVP010000010">
    <property type="protein sequence ID" value="KAG5579793.1"/>
    <property type="molecule type" value="Genomic_DNA"/>
</dbReference>
<dbReference type="AlphaFoldDB" id="A0A9J5WVF6"/>
<name>A0A9J5WVF6_SOLCO</name>
<gene>
    <name evidence="1" type="ORF">H5410_050420</name>
</gene>
<proteinExistence type="predicted"/>
<dbReference type="Proteomes" id="UP000824120">
    <property type="component" value="Chromosome 10"/>
</dbReference>
<accession>A0A9J5WVF6</accession>
<keyword evidence="2" id="KW-1185">Reference proteome</keyword>
<evidence type="ECO:0000313" key="1">
    <source>
        <dbReference type="EMBL" id="KAG5579793.1"/>
    </source>
</evidence>
<evidence type="ECO:0000313" key="2">
    <source>
        <dbReference type="Proteomes" id="UP000824120"/>
    </source>
</evidence>